<dbReference type="EMBL" id="JAHIBW010000029">
    <property type="protein sequence ID" value="KAG7296104.1"/>
    <property type="molecule type" value="Genomic_DNA"/>
</dbReference>
<evidence type="ECO:0000256" key="1">
    <source>
        <dbReference type="SAM" id="SignalP"/>
    </source>
</evidence>
<evidence type="ECO:0000313" key="2">
    <source>
        <dbReference type="EMBL" id="KAG7296104.1"/>
    </source>
</evidence>
<keyword evidence="1" id="KW-0732">Signal</keyword>
<accession>A0ABQ7PUB3</accession>
<organism evidence="2 3">
    <name type="scientific">Plutella xylostella</name>
    <name type="common">Diamondback moth</name>
    <name type="synonym">Plutella maculipennis</name>
    <dbReference type="NCBI Taxonomy" id="51655"/>
    <lineage>
        <taxon>Eukaryota</taxon>
        <taxon>Metazoa</taxon>
        <taxon>Ecdysozoa</taxon>
        <taxon>Arthropoda</taxon>
        <taxon>Hexapoda</taxon>
        <taxon>Insecta</taxon>
        <taxon>Pterygota</taxon>
        <taxon>Neoptera</taxon>
        <taxon>Endopterygota</taxon>
        <taxon>Lepidoptera</taxon>
        <taxon>Glossata</taxon>
        <taxon>Ditrysia</taxon>
        <taxon>Yponomeutoidea</taxon>
        <taxon>Plutellidae</taxon>
        <taxon>Plutella</taxon>
    </lineage>
</organism>
<dbReference type="Proteomes" id="UP000823941">
    <property type="component" value="Chromosome 29"/>
</dbReference>
<feature type="signal peptide" evidence="1">
    <location>
        <begin position="1"/>
        <end position="16"/>
    </location>
</feature>
<sequence length="122" mass="13105">MLFTIVILCVVSCASSHLGPVIYAAPSAVSHQSRIDIKHTPVLSAPLIYSPTIYATHPRAIVADTVLTPVVPVDTVFSPVALGVFHNLPLARALKHPVSIEKAQQEAVERNKMKSDKEKSSA</sequence>
<protein>
    <submittedName>
        <fullName evidence="2">Uncharacterized protein</fullName>
    </submittedName>
</protein>
<keyword evidence="3" id="KW-1185">Reference proteome</keyword>
<gene>
    <name evidence="2" type="ORF">JYU34_021199</name>
</gene>
<reference evidence="2 3" key="1">
    <citation type="submission" date="2021-06" db="EMBL/GenBank/DDBJ databases">
        <title>A haploid diamondback moth (Plutella xylostella L.) genome assembly resolves 31 chromosomes and identifies a diamide resistance mutation.</title>
        <authorList>
            <person name="Ward C.M."/>
            <person name="Perry K.D."/>
            <person name="Baker G."/>
            <person name="Powis K."/>
            <person name="Heckel D.G."/>
            <person name="Baxter S.W."/>
        </authorList>
    </citation>
    <scope>NUCLEOTIDE SEQUENCE [LARGE SCALE GENOMIC DNA]</scope>
    <source>
        <strain evidence="2 3">LV</strain>
        <tissue evidence="2">Single pupa</tissue>
    </source>
</reference>
<comment type="caution">
    <text evidence="2">The sequence shown here is derived from an EMBL/GenBank/DDBJ whole genome shotgun (WGS) entry which is preliminary data.</text>
</comment>
<name>A0ABQ7PUB3_PLUXY</name>
<proteinExistence type="predicted"/>
<evidence type="ECO:0000313" key="3">
    <source>
        <dbReference type="Proteomes" id="UP000823941"/>
    </source>
</evidence>
<feature type="chain" id="PRO_5046537924" evidence="1">
    <location>
        <begin position="17"/>
        <end position="122"/>
    </location>
</feature>